<dbReference type="AlphaFoldDB" id="A0A2R6XNH1"/>
<name>A0A2R6XNH1_MARPO</name>
<dbReference type="EMBL" id="KZ772679">
    <property type="protein sequence ID" value="PTQ47657.1"/>
    <property type="molecule type" value="Genomic_DNA"/>
</dbReference>
<reference evidence="3" key="1">
    <citation type="journal article" date="2017" name="Cell">
        <title>Insights into land plant evolution garnered from the Marchantia polymorpha genome.</title>
        <authorList>
            <person name="Bowman J.L."/>
            <person name="Kohchi T."/>
            <person name="Yamato K.T."/>
            <person name="Jenkins J."/>
            <person name="Shu S."/>
            <person name="Ishizaki K."/>
            <person name="Yamaoka S."/>
            <person name="Nishihama R."/>
            <person name="Nakamura Y."/>
            <person name="Berger F."/>
            <person name="Adam C."/>
            <person name="Aki S.S."/>
            <person name="Althoff F."/>
            <person name="Araki T."/>
            <person name="Arteaga-Vazquez M.A."/>
            <person name="Balasubrmanian S."/>
            <person name="Barry K."/>
            <person name="Bauer D."/>
            <person name="Boehm C.R."/>
            <person name="Briginshaw L."/>
            <person name="Caballero-Perez J."/>
            <person name="Catarino B."/>
            <person name="Chen F."/>
            <person name="Chiyoda S."/>
            <person name="Chovatia M."/>
            <person name="Davies K.M."/>
            <person name="Delmans M."/>
            <person name="Demura T."/>
            <person name="Dierschke T."/>
            <person name="Dolan L."/>
            <person name="Dorantes-Acosta A.E."/>
            <person name="Eklund D.M."/>
            <person name="Florent S.N."/>
            <person name="Flores-Sandoval E."/>
            <person name="Fujiyama A."/>
            <person name="Fukuzawa H."/>
            <person name="Galik B."/>
            <person name="Grimanelli D."/>
            <person name="Grimwood J."/>
            <person name="Grossniklaus U."/>
            <person name="Hamada T."/>
            <person name="Haseloff J."/>
            <person name="Hetherington A.J."/>
            <person name="Higo A."/>
            <person name="Hirakawa Y."/>
            <person name="Hundley H.N."/>
            <person name="Ikeda Y."/>
            <person name="Inoue K."/>
            <person name="Inoue S.I."/>
            <person name="Ishida S."/>
            <person name="Jia Q."/>
            <person name="Kakita M."/>
            <person name="Kanazawa T."/>
            <person name="Kawai Y."/>
            <person name="Kawashima T."/>
            <person name="Kennedy M."/>
            <person name="Kinose K."/>
            <person name="Kinoshita T."/>
            <person name="Kohara Y."/>
            <person name="Koide E."/>
            <person name="Komatsu K."/>
            <person name="Kopischke S."/>
            <person name="Kubo M."/>
            <person name="Kyozuka J."/>
            <person name="Lagercrantz U."/>
            <person name="Lin S.S."/>
            <person name="Lindquist E."/>
            <person name="Lipzen A.M."/>
            <person name="Lu C.W."/>
            <person name="De Luna E."/>
            <person name="Martienssen R.A."/>
            <person name="Minamino N."/>
            <person name="Mizutani M."/>
            <person name="Mizutani M."/>
            <person name="Mochizuki N."/>
            <person name="Monte I."/>
            <person name="Mosher R."/>
            <person name="Nagasaki H."/>
            <person name="Nakagami H."/>
            <person name="Naramoto S."/>
            <person name="Nishitani K."/>
            <person name="Ohtani M."/>
            <person name="Okamoto T."/>
            <person name="Okumura M."/>
            <person name="Phillips J."/>
            <person name="Pollak B."/>
            <person name="Reinders A."/>
            <person name="Rovekamp M."/>
            <person name="Sano R."/>
            <person name="Sawa S."/>
            <person name="Schmid M.W."/>
            <person name="Shirakawa M."/>
            <person name="Solano R."/>
            <person name="Spunde A."/>
            <person name="Suetsugu N."/>
            <person name="Sugano S."/>
            <person name="Sugiyama A."/>
            <person name="Sun R."/>
            <person name="Suzuki Y."/>
            <person name="Takenaka M."/>
            <person name="Takezawa D."/>
            <person name="Tomogane H."/>
            <person name="Tsuzuki M."/>
            <person name="Ueda T."/>
            <person name="Umeda M."/>
            <person name="Ward J.M."/>
            <person name="Watanabe Y."/>
            <person name="Yazaki K."/>
            <person name="Yokoyama R."/>
            <person name="Yoshitake Y."/>
            <person name="Yotsui I."/>
            <person name="Zachgo S."/>
            <person name="Schmutz J."/>
        </authorList>
    </citation>
    <scope>NUCLEOTIDE SEQUENCE [LARGE SCALE GENOMIC DNA]</scope>
    <source>
        <strain evidence="3">Tak-1</strain>
    </source>
</reference>
<proteinExistence type="predicted"/>
<evidence type="ECO:0000256" key="1">
    <source>
        <dbReference type="SAM" id="MobiDB-lite"/>
    </source>
</evidence>
<dbReference type="Proteomes" id="UP000244005">
    <property type="component" value="Unassembled WGS sequence"/>
</dbReference>
<gene>
    <name evidence="2" type="ORF">MARPO_0007s0095</name>
</gene>
<evidence type="ECO:0000313" key="3">
    <source>
        <dbReference type="Proteomes" id="UP000244005"/>
    </source>
</evidence>
<protein>
    <submittedName>
        <fullName evidence="2">Uncharacterized protein</fullName>
    </submittedName>
</protein>
<accession>A0A2R6XNH1</accession>
<keyword evidence="3" id="KW-1185">Reference proteome</keyword>
<dbReference type="Gramene" id="Mp3g00990.1">
    <property type="protein sequence ID" value="Mp3g00990.1.cds1"/>
    <property type="gene ID" value="Mp3g00990"/>
</dbReference>
<organism evidence="2 3">
    <name type="scientific">Marchantia polymorpha</name>
    <name type="common">Common liverwort</name>
    <name type="synonym">Marchantia aquatica</name>
    <dbReference type="NCBI Taxonomy" id="3197"/>
    <lineage>
        <taxon>Eukaryota</taxon>
        <taxon>Viridiplantae</taxon>
        <taxon>Streptophyta</taxon>
        <taxon>Embryophyta</taxon>
        <taxon>Marchantiophyta</taxon>
        <taxon>Marchantiopsida</taxon>
        <taxon>Marchantiidae</taxon>
        <taxon>Marchantiales</taxon>
        <taxon>Marchantiaceae</taxon>
        <taxon>Marchantia</taxon>
    </lineage>
</organism>
<sequence>MEEFRQMAVLRAADRRDIGSPDIGKCSAALAQVPSANDEREIPAPVSTANGRCPLHPLHATRRKDSVPMCRGRLRPHTNGERER</sequence>
<feature type="region of interest" description="Disordered" evidence="1">
    <location>
        <begin position="34"/>
        <end position="84"/>
    </location>
</feature>
<evidence type="ECO:0000313" key="2">
    <source>
        <dbReference type="EMBL" id="PTQ47657.1"/>
    </source>
</evidence>